<evidence type="ECO:0000313" key="1">
    <source>
        <dbReference type="EMBL" id="NEB86057.1"/>
    </source>
</evidence>
<dbReference type="AlphaFoldDB" id="A0A6G3SSQ4"/>
<gene>
    <name evidence="1" type="ORF">G3I43_18015</name>
</gene>
<organism evidence="1">
    <name type="scientific">Streptomyces anulatus</name>
    <name type="common">Streptomyces chrysomallus</name>
    <dbReference type="NCBI Taxonomy" id="1892"/>
    <lineage>
        <taxon>Bacteria</taxon>
        <taxon>Bacillati</taxon>
        <taxon>Actinomycetota</taxon>
        <taxon>Actinomycetes</taxon>
        <taxon>Kitasatosporales</taxon>
        <taxon>Streptomycetaceae</taxon>
        <taxon>Streptomyces</taxon>
    </lineage>
</organism>
<reference evidence="1" key="1">
    <citation type="submission" date="2020-01" db="EMBL/GenBank/DDBJ databases">
        <title>Insect and environment-associated Actinomycetes.</title>
        <authorList>
            <person name="Currrie C."/>
            <person name="Chevrette M."/>
            <person name="Carlson C."/>
            <person name="Stubbendieck R."/>
            <person name="Wendt-Pienkowski E."/>
        </authorList>
    </citation>
    <scope>NUCLEOTIDE SEQUENCE</scope>
    <source>
        <strain evidence="1">SID505</strain>
    </source>
</reference>
<proteinExistence type="predicted"/>
<dbReference type="Gene3D" id="3.90.930.60">
    <property type="match status" value="1"/>
</dbReference>
<sequence>MTLRARPHLHYAPVSEGVYFNGPRTQFVISGPQLLYRVADICVPLLEAGTTEDELVTALGSERARPVVRRIVDELRARGLLLDLDALTVPEPSAEIRARYPEALAHLETECADPYAVFQRLRTTEVLLCGPADAVLPAARGLHRAGVTGLTLATPDPDA</sequence>
<dbReference type="EMBL" id="JAAGMK010000510">
    <property type="protein sequence ID" value="NEB86057.1"/>
    <property type="molecule type" value="Genomic_DNA"/>
</dbReference>
<accession>A0A6G3SSQ4</accession>
<name>A0A6G3SSQ4_STRAQ</name>
<protein>
    <submittedName>
        <fullName evidence="1">Uncharacterized protein</fullName>
    </submittedName>
</protein>
<feature type="non-terminal residue" evidence="1">
    <location>
        <position position="159"/>
    </location>
</feature>
<comment type="caution">
    <text evidence="1">The sequence shown here is derived from an EMBL/GenBank/DDBJ whole genome shotgun (WGS) entry which is preliminary data.</text>
</comment>